<organism evidence="1 2">
    <name type="scientific">Janibacter limosus</name>
    <dbReference type="NCBI Taxonomy" id="53458"/>
    <lineage>
        <taxon>Bacteria</taxon>
        <taxon>Bacillati</taxon>
        <taxon>Actinomycetota</taxon>
        <taxon>Actinomycetes</taxon>
        <taxon>Micrococcales</taxon>
        <taxon>Intrasporangiaceae</taxon>
        <taxon>Janibacter</taxon>
    </lineage>
</organism>
<accession>A0A4P6MSL7</accession>
<name>A0A4P6MSL7_9MICO</name>
<dbReference type="OrthoDB" id="3821751at2"/>
<gene>
    <name evidence="1" type="ORF">EXU32_05095</name>
</gene>
<reference evidence="1 2" key="1">
    <citation type="submission" date="2019-02" db="EMBL/GenBank/DDBJ databases">
        <title>Genomic data mining of an Antarctic deep-sea actinobacterium, Janibacterlimosus P3-3-X1.</title>
        <authorList>
            <person name="Liao L."/>
            <person name="Chen B."/>
        </authorList>
    </citation>
    <scope>NUCLEOTIDE SEQUENCE [LARGE SCALE GENOMIC DNA]</scope>
    <source>
        <strain evidence="1 2">P3-3-X1</strain>
    </source>
</reference>
<protein>
    <recommendedName>
        <fullName evidence="3">DUF2470 domain-containing protein</fullName>
    </recommendedName>
</protein>
<dbReference type="Gene3D" id="3.20.180.10">
    <property type="entry name" value="PNP-oxidase-like"/>
    <property type="match status" value="1"/>
</dbReference>
<dbReference type="RefSeq" id="WP_130628928.1">
    <property type="nucleotide sequence ID" value="NZ_CP036164.1"/>
</dbReference>
<dbReference type="Proteomes" id="UP000290408">
    <property type="component" value="Chromosome"/>
</dbReference>
<dbReference type="InterPro" id="IPR037119">
    <property type="entry name" value="Haem_oxidase_HugZ-like_sf"/>
</dbReference>
<evidence type="ECO:0000313" key="1">
    <source>
        <dbReference type="EMBL" id="QBF45692.1"/>
    </source>
</evidence>
<dbReference type="KEGG" id="jli:EXU32_05095"/>
<evidence type="ECO:0008006" key="3">
    <source>
        <dbReference type="Google" id="ProtNLM"/>
    </source>
</evidence>
<dbReference type="SUPFAM" id="SSF50475">
    <property type="entry name" value="FMN-binding split barrel"/>
    <property type="match status" value="1"/>
</dbReference>
<sequence>MKDWAELARTVVAGASAIDIGILGRRAPVARHATDAAGAILFALEEVAPECAHLVRPGQRGPLVDAGASDVSSVPHRGRVRGRVELTGRAQVMTEPVCEELLEHLGLTEGQPVARLVPDTITLEWSVECRATRPALVDVAACDYVAAEVDPLAGWQDGWITHLDGSHREDLRRLVEREVQPVATVRPVLADADGLVLREYVGTCRRDIRVEWSRPVGCGCEAQAALRSLLSVTARG</sequence>
<keyword evidence="2" id="KW-1185">Reference proteome</keyword>
<dbReference type="EMBL" id="CP036164">
    <property type="protein sequence ID" value="QBF45692.1"/>
    <property type="molecule type" value="Genomic_DNA"/>
</dbReference>
<evidence type="ECO:0000313" key="2">
    <source>
        <dbReference type="Proteomes" id="UP000290408"/>
    </source>
</evidence>
<proteinExistence type="predicted"/>
<dbReference type="AlphaFoldDB" id="A0A4P6MSL7"/>